<sequence length="1051" mass="125189">MLYEIKVENGEPADIYEWKNSELPELFSYEFSADILNLLLEYDVTAISISETLITISTLDNEIVIFRKNKEFTRIGKTRVNFRTKEEIFRLIALDENKKLLHALSNKDEYLVYKINFSSEKIEIIKIFRELEVINFFFNKINYTILLILKSGKCIILSLENELDYKTKVIRTNEKIINNCKINAIWNSKNQTVLWNIGHKLYLYSYSLDKLFLNINLKNYLTIDERVSMNRILIHYSQGNIYILVKNKVFLFKILKDEKEEYIFNFKLIYKMKDVYSAIDISNIEIQPLNLIYTCIMAILSNSKDQINIFIFDPFFRIVKHDIIHCKKRLLKDFRRYKYLNESDYVNLEHLLSVPRFLKLEKNQLLIHKNRNQSFLKMESMGMDEIFISCMKKSFVNNSLFLINCDISKEMETCLMVNYIKKNKNSVEFVDKVLSKRQILKDTKQEFDLYIDLFSYFGNFYDFIIYLKDSDSFLKMFIEIKDLQWYSNFVSMLYKKDITLFYYVINNLPIHKIIMELDWNNKIYSGLLFFMETNTDLDLKGFGHGLCNHDISNSYQVNSKDNKNIAYYYLSYIEVLSWVKVSQEQTIINCLHLLEIIPENEMIKDSVINYFNMYSKNCPNKVRKFIFENVSCILNTNNYIIIGILLYNNIIGEYNYLYDIIKNKKKDCFIFLKQLLFYQSNYISNKFTNISDNQQINIHLEEVIDFFNSHLNNIIEIYLEFSVHEFLNFITINYGLFSSENLNYLAELDTSNILENVKYDLYSEKKYIIEVKSIAMFLLNNKTSALKLLLDNGIIFSSLSLIIYFNSDGENIWKEFINMVLNSNITESNQLDNFIFWYEYFICNPTDGLPESYILDVLSKFSFPKNQLLFNILRKDLFKSSSYSFDCCNYHKIPFNGKYLIPKIKKLIIECIKSFKEGLENKNLISNKKIHEKYLKFQIELACTNIDFCNRESNRNIKEYINNLPKGSSLNYNTDLCSLCNSKLFFLENRKLSSKVILNHCKHNYHYECYLKHVHIYEKSQKYKVGIENKISKNNIKCIICQYKLLINNNF</sequence>
<proteinExistence type="predicted"/>
<gene>
    <name evidence="1" type="ORF">cubi_02051</name>
</gene>
<dbReference type="EMBL" id="LRBP01000001">
    <property type="protein sequence ID" value="OII75530.1"/>
    <property type="molecule type" value="Genomic_DNA"/>
</dbReference>
<organism evidence="1 2">
    <name type="scientific">Cryptosporidium ubiquitum</name>
    <dbReference type="NCBI Taxonomy" id="857276"/>
    <lineage>
        <taxon>Eukaryota</taxon>
        <taxon>Sar</taxon>
        <taxon>Alveolata</taxon>
        <taxon>Apicomplexa</taxon>
        <taxon>Conoidasida</taxon>
        <taxon>Coccidia</taxon>
        <taxon>Eucoccidiorida</taxon>
        <taxon>Eimeriorina</taxon>
        <taxon>Cryptosporidiidae</taxon>
        <taxon>Cryptosporidium</taxon>
    </lineage>
</organism>
<comment type="caution">
    <text evidence="1">The sequence shown here is derived from an EMBL/GenBank/DDBJ whole genome shotgun (WGS) entry which is preliminary data.</text>
</comment>
<dbReference type="AlphaFoldDB" id="A0A1J4MMP2"/>
<dbReference type="Proteomes" id="UP000186176">
    <property type="component" value="Unassembled WGS sequence"/>
</dbReference>
<dbReference type="RefSeq" id="XP_028876537.1">
    <property type="nucleotide sequence ID" value="XM_029019063.1"/>
</dbReference>
<dbReference type="VEuPathDB" id="CryptoDB:cubi_02051"/>
<dbReference type="OrthoDB" id="338829at2759"/>
<keyword evidence="2" id="KW-1185">Reference proteome</keyword>
<dbReference type="GeneID" id="39978842"/>
<protein>
    <submittedName>
        <fullName evidence="1">Uncharacterized protein</fullName>
    </submittedName>
</protein>
<evidence type="ECO:0000313" key="2">
    <source>
        <dbReference type="Proteomes" id="UP000186176"/>
    </source>
</evidence>
<name>A0A1J4MMP2_9CRYT</name>
<reference evidence="1 2" key="1">
    <citation type="submission" date="2016-10" db="EMBL/GenBank/DDBJ databases">
        <title>Reductive evolution of mitochondrial metabolism and differential evolution of invasion-related proteins in Cryptosporidium.</title>
        <authorList>
            <person name="Liu S."/>
            <person name="Roellig D.M."/>
            <person name="Guo Y."/>
            <person name="Li N."/>
            <person name="Frace M.A."/>
            <person name="Tang K."/>
            <person name="Zhang L."/>
            <person name="Feng Y."/>
            <person name="Xiao L."/>
        </authorList>
    </citation>
    <scope>NUCLEOTIDE SEQUENCE [LARGE SCALE GENOMIC DNA]</scope>
    <source>
        <strain evidence="1">39726</strain>
    </source>
</reference>
<evidence type="ECO:0000313" key="1">
    <source>
        <dbReference type="EMBL" id="OII75530.1"/>
    </source>
</evidence>
<accession>A0A1J4MMP2</accession>